<dbReference type="PANTHER" id="PTHR45005">
    <property type="match status" value="1"/>
</dbReference>
<keyword evidence="3" id="KW-1185">Reference proteome</keyword>
<dbReference type="InterPro" id="IPR053277">
    <property type="entry name" value="Endomembrane_traffic_mod"/>
</dbReference>
<gene>
    <name evidence="2" type="ORF">SHERM_12616</name>
</gene>
<accession>A0A9N7MQS4</accession>
<feature type="compositionally biased region" description="Polar residues" evidence="1">
    <location>
        <begin position="55"/>
        <end position="77"/>
    </location>
</feature>
<protein>
    <submittedName>
        <fullName evidence="2">Tetratricopeptide repeat (TPR)-like superfamily protein</fullName>
    </submittedName>
</protein>
<feature type="region of interest" description="Disordered" evidence="1">
    <location>
        <begin position="1"/>
        <end position="111"/>
    </location>
</feature>
<dbReference type="AlphaFoldDB" id="A0A9N7MQS4"/>
<dbReference type="Proteomes" id="UP001153555">
    <property type="component" value="Unassembled WGS sequence"/>
</dbReference>
<comment type="caution">
    <text evidence="2">The sequence shown here is derived from an EMBL/GenBank/DDBJ whole genome shotgun (WGS) entry which is preliminary data.</text>
</comment>
<evidence type="ECO:0000256" key="1">
    <source>
        <dbReference type="SAM" id="MobiDB-lite"/>
    </source>
</evidence>
<dbReference type="PANTHER" id="PTHR45005:SF2">
    <property type="entry name" value="PROTEIN HLB1"/>
    <property type="match status" value="1"/>
</dbReference>
<evidence type="ECO:0000313" key="3">
    <source>
        <dbReference type="Proteomes" id="UP001153555"/>
    </source>
</evidence>
<reference evidence="2" key="1">
    <citation type="submission" date="2019-12" db="EMBL/GenBank/DDBJ databases">
        <authorList>
            <person name="Scholes J."/>
        </authorList>
    </citation>
    <scope>NUCLEOTIDE SEQUENCE</scope>
</reference>
<name>A0A9N7MQS4_STRHE</name>
<sequence length="145" mass="15495">MQNGSADSDPKLPDPSATDVQSPDAENSGEVQLEAPISVVDGEISSELSGEDSRAMQSNQESGSGSKLGNAEGSRTFTMRELLNELKNGDANENSGREGDTPHSQPNSEQRINQSNAAMELFNNVTGLDEEGRSRQRILAFAAKR</sequence>
<proteinExistence type="predicted"/>
<dbReference type="EMBL" id="CACSLK010008833">
    <property type="protein sequence ID" value="CAA0811566.1"/>
    <property type="molecule type" value="Genomic_DNA"/>
</dbReference>
<feature type="compositionally biased region" description="Polar residues" evidence="1">
    <location>
        <begin position="102"/>
        <end position="111"/>
    </location>
</feature>
<dbReference type="OrthoDB" id="548564at2759"/>
<feature type="compositionally biased region" description="Basic and acidic residues" evidence="1">
    <location>
        <begin position="82"/>
        <end position="101"/>
    </location>
</feature>
<organism evidence="2 3">
    <name type="scientific">Striga hermonthica</name>
    <name type="common">Purple witchweed</name>
    <name type="synonym">Buchnera hermonthica</name>
    <dbReference type="NCBI Taxonomy" id="68872"/>
    <lineage>
        <taxon>Eukaryota</taxon>
        <taxon>Viridiplantae</taxon>
        <taxon>Streptophyta</taxon>
        <taxon>Embryophyta</taxon>
        <taxon>Tracheophyta</taxon>
        <taxon>Spermatophyta</taxon>
        <taxon>Magnoliopsida</taxon>
        <taxon>eudicotyledons</taxon>
        <taxon>Gunneridae</taxon>
        <taxon>Pentapetalae</taxon>
        <taxon>asterids</taxon>
        <taxon>lamiids</taxon>
        <taxon>Lamiales</taxon>
        <taxon>Orobanchaceae</taxon>
        <taxon>Buchnereae</taxon>
        <taxon>Striga</taxon>
    </lineage>
</organism>
<evidence type="ECO:0000313" key="2">
    <source>
        <dbReference type="EMBL" id="CAA0811566.1"/>
    </source>
</evidence>